<evidence type="ECO:0000313" key="2">
    <source>
        <dbReference type="EMBL" id="GEU34328.1"/>
    </source>
</evidence>
<gene>
    <name evidence="2" type="ORF">Tci_006306</name>
</gene>
<evidence type="ECO:0000256" key="1">
    <source>
        <dbReference type="SAM" id="MobiDB-lite"/>
    </source>
</evidence>
<feature type="region of interest" description="Disordered" evidence="1">
    <location>
        <begin position="323"/>
        <end position="371"/>
    </location>
</feature>
<sequence>MKEEFPGWFGKQIRQRHIDNDPGVSESSELFALACGPSQTPISVNSCVVNGVRFVMHSCDERRTTQNNSICSSGPDREMYYDGQSIDVDVPPNTIDIVDEDDDIIDEEDPVLHDLTDSDDKDLVNLDIYDGVNVPTGCGGCLGNRGKGTREPNLDGRRAGRLHTRQETQNLRLKAITDKSGPVLIRFKFGDRETLMPLGDHAAHWANYLRELVREFSLHYPSWRQMPPERKAVVVAKIEIESSATQEYPSPIHTFFLTHNVGGVFLNSVDKALYDEMLSLQGLGSNTPADVPYTEDEIIAIIHGDKQRGHIFGVGRVLPGQGTVIPPSPPCTHSSNLESRPKYGGGSGSGGCGDDEPRDDEDGSEDGEDEDDKLVILVNIDLYLADNASFVTSERIPFELFRSTNPGRHATSRPGFSEFVAGESASLMDLSSRGAFCGHVYTVTLVTTEETRLVGKEEL</sequence>
<dbReference type="AlphaFoldDB" id="A0A6L2JBC5"/>
<accession>A0A6L2JBC5</accession>
<comment type="caution">
    <text evidence="2">The sequence shown here is derived from an EMBL/GenBank/DDBJ whole genome shotgun (WGS) entry which is preliminary data.</text>
</comment>
<protein>
    <submittedName>
        <fullName evidence="2">Uncharacterized protein</fullName>
    </submittedName>
</protein>
<feature type="compositionally biased region" description="Acidic residues" evidence="1">
    <location>
        <begin position="353"/>
        <end position="371"/>
    </location>
</feature>
<dbReference type="EMBL" id="BKCJ010000564">
    <property type="protein sequence ID" value="GEU34328.1"/>
    <property type="molecule type" value="Genomic_DNA"/>
</dbReference>
<reference evidence="2" key="1">
    <citation type="journal article" date="2019" name="Sci. Rep.">
        <title>Draft genome of Tanacetum cinerariifolium, the natural source of mosquito coil.</title>
        <authorList>
            <person name="Yamashiro T."/>
            <person name="Shiraishi A."/>
            <person name="Satake H."/>
            <person name="Nakayama K."/>
        </authorList>
    </citation>
    <scope>NUCLEOTIDE SEQUENCE</scope>
</reference>
<feature type="compositionally biased region" description="Gly residues" evidence="1">
    <location>
        <begin position="343"/>
        <end position="352"/>
    </location>
</feature>
<proteinExistence type="predicted"/>
<name>A0A6L2JBC5_TANCI</name>
<organism evidence="2">
    <name type="scientific">Tanacetum cinerariifolium</name>
    <name type="common">Dalmatian daisy</name>
    <name type="synonym">Chrysanthemum cinerariifolium</name>
    <dbReference type="NCBI Taxonomy" id="118510"/>
    <lineage>
        <taxon>Eukaryota</taxon>
        <taxon>Viridiplantae</taxon>
        <taxon>Streptophyta</taxon>
        <taxon>Embryophyta</taxon>
        <taxon>Tracheophyta</taxon>
        <taxon>Spermatophyta</taxon>
        <taxon>Magnoliopsida</taxon>
        <taxon>eudicotyledons</taxon>
        <taxon>Gunneridae</taxon>
        <taxon>Pentapetalae</taxon>
        <taxon>asterids</taxon>
        <taxon>campanulids</taxon>
        <taxon>Asterales</taxon>
        <taxon>Asteraceae</taxon>
        <taxon>Asteroideae</taxon>
        <taxon>Anthemideae</taxon>
        <taxon>Anthemidinae</taxon>
        <taxon>Tanacetum</taxon>
    </lineage>
</organism>